<evidence type="ECO:0000313" key="2">
    <source>
        <dbReference type="EMBL" id="QLG64026.1"/>
    </source>
</evidence>
<dbReference type="AlphaFoldDB" id="A0A7D5LD01"/>
<evidence type="ECO:0000259" key="1">
    <source>
        <dbReference type="Pfam" id="PF23544"/>
    </source>
</evidence>
<reference evidence="2 3" key="1">
    <citation type="submission" date="2020-06" db="EMBL/GenBank/DDBJ databases">
        <title>NJ-3-1, isolated from saline soil.</title>
        <authorList>
            <person name="Cui H.L."/>
            <person name="Shi X."/>
        </authorList>
    </citation>
    <scope>NUCLEOTIDE SEQUENCE [LARGE SCALE GENOMIC DNA]</scope>
    <source>
        <strain evidence="2 3">NJ-3-1</strain>
    </source>
</reference>
<dbReference type="KEGG" id="halu:HUG12_08260"/>
<accession>A0A7D5LD01</accession>
<dbReference type="Proteomes" id="UP000509626">
    <property type="component" value="Chromosome"/>
</dbReference>
<name>A0A7D5LD01_9EURY</name>
<dbReference type="PANTHER" id="PTHR47472:SF1">
    <property type="entry name" value="DUF1446-DOMAIN-CONTAINING PROTEIN"/>
    <property type="match status" value="1"/>
</dbReference>
<keyword evidence="3" id="KW-1185">Reference proteome</keyword>
<sequence length="99" mass="10873">MYDVAHARAGNKQDISNVSVIPYDDDAYDDLVAVLTPERVKDHFAGIVTGGVERYCVPSVSSMNFVLHGALDGGWTQSNRIDRSGKALSTYMLRLPLDE</sequence>
<evidence type="ECO:0000313" key="3">
    <source>
        <dbReference type="Proteomes" id="UP000509626"/>
    </source>
</evidence>
<dbReference type="InterPro" id="IPR056362">
    <property type="entry name" value="AtuA-like_ferredoxin_dom"/>
</dbReference>
<dbReference type="PANTHER" id="PTHR47472">
    <property type="entry name" value="PROPIONYL-COA CARBOXYLASE"/>
    <property type="match status" value="1"/>
</dbReference>
<feature type="domain" description="AtuA-like ferredoxin-fold" evidence="1">
    <location>
        <begin position="1"/>
        <end position="96"/>
    </location>
</feature>
<protein>
    <recommendedName>
        <fullName evidence="1">AtuA-like ferredoxin-fold domain-containing protein</fullName>
    </recommendedName>
</protein>
<dbReference type="Pfam" id="PF23544">
    <property type="entry name" value="AtuA_ferredoxin"/>
    <property type="match status" value="1"/>
</dbReference>
<dbReference type="EMBL" id="CP058579">
    <property type="protein sequence ID" value="QLG64026.1"/>
    <property type="molecule type" value="Genomic_DNA"/>
</dbReference>
<gene>
    <name evidence="2" type="ORF">HUG12_08260</name>
</gene>
<organism evidence="2 3">
    <name type="scientific">Halorarum salinum</name>
    <dbReference type="NCBI Taxonomy" id="2743089"/>
    <lineage>
        <taxon>Archaea</taxon>
        <taxon>Methanobacteriati</taxon>
        <taxon>Methanobacteriota</taxon>
        <taxon>Stenosarchaea group</taxon>
        <taxon>Halobacteria</taxon>
        <taxon>Halobacteriales</taxon>
        <taxon>Haloferacaceae</taxon>
        <taxon>Halorarum</taxon>
    </lineage>
</organism>
<proteinExistence type="predicted"/>